<protein>
    <submittedName>
        <fullName evidence="1">DNA sulfur modification protein DndE</fullName>
    </submittedName>
</protein>
<dbReference type="Pfam" id="PF08870">
    <property type="entry name" value="DndE"/>
    <property type="match status" value="1"/>
</dbReference>
<proteinExistence type="predicted"/>
<accession>A0ABS1GJL9</accession>
<reference evidence="1 2" key="1">
    <citation type="journal article" date="2021" name="Syst. Appl. Microbiol.">
        <title>Persephonella atlantica sp. nov.: How to adapt to physico-chemical gradients in high temperature hydrothermal habitats.</title>
        <authorList>
            <person name="Francois D.X."/>
            <person name="Godfroy A."/>
            <person name="Mathien C."/>
            <person name="Aube J."/>
            <person name="Cathalot C."/>
            <person name="Lesongeur F."/>
            <person name="L'Haridon S."/>
            <person name="Philippon X."/>
            <person name="Roussel E.G."/>
        </authorList>
    </citation>
    <scope>NUCLEOTIDE SEQUENCE [LARGE SCALE GENOMIC DNA]</scope>
    <source>
        <strain evidence="1 2">MO1340</strain>
    </source>
</reference>
<comment type="caution">
    <text evidence="1">The sequence shown here is derived from an EMBL/GenBank/DDBJ whole genome shotgun (WGS) entry which is preliminary data.</text>
</comment>
<organism evidence="1 2">
    <name type="scientific">Persephonella atlantica</name>
    <dbReference type="NCBI Taxonomy" id="2699429"/>
    <lineage>
        <taxon>Bacteria</taxon>
        <taxon>Pseudomonadati</taxon>
        <taxon>Aquificota</taxon>
        <taxon>Aquificia</taxon>
        <taxon>Aquificales</taxon>
        <taxon>Hydrogenothermaceae</taxon>
        <taxon>Persephonella</taxon>
    </lineage>
</organism>
<dbReference type="RefSeq" id="WP_200674549.1">
    <property type="nucleotide sequence ID" value="NZ_JAACYA010000002.1"/>
</dbReference>
<dbReference type="Gene3D" id="1.10.1220.160">
    <property type="entry name" value="DNA sulphur modification protein DndE"/>
    <property type="match status" value="1"/>
</dbReference>
<sequence length="120" mass="13994">MRFNKIILDKQVSKKLSILKGKTGLTPNILCRYGLILSFKDPTQPDISLYKQDGQEFMKHVLLGDLDTILIALLKQRVYKDKVDLNDEKLMLDLFRAHINRGAELLYNRVKDLKDIKNMF</sequence>
<dbReference type="InterPro" id="IPR014969">
    <property type="entry name" value="DNA_S_DndE"/>
</dbReference>
<dbReference type="Proteomes" id="UP000772812">
    <property type="component" value="Unassembled WGS sequence"/>
</dbReference>
<dbReference type="EMBL" id="JAACYA010000002">
    <property type="protein sequence ID" value="MBK3333124.1"/>
    <property type="molecule type" value="Genomic_DNA"/>
</dbReference>
<gene>
    <name evidence="1" type="primary">dndE</name>
    <name evidence="1" type="ORF">GWK41_08580</name>
</gene>
<dbReference type="InterPro" id="IPR038472">
    <property type="entry name" value="DndE_sf"/>
</dbReference>
<evidence type="ECO:0000313" key="1">
    <source>
        <dbReference type="EMBL" id="MBK3333124.1"/>
    </source>
</evidence>
<keyword evidence="2" id="KW-1185">Reference proteome</keyword>
<name>A0ABS1GJL9_9AQUI</name>
<evidence type="ECO:0000313" key="2">
    <source>
        <dbReference type="Proteomes" id="UP000772812"/>
    </source>
</evidence>
<dbReference type="NCBIfam" id="TIGR03184">
    <property type="entry name" value="DNA_S_dndE"/>
    <property type="match status" value="1"/>
</dbReference>